<sequence length="169" mass="17313">MRAAVVALGLLAVASEAVAEPFRSGLTPDGKGVLVYPGERITVRLAEGAPAVVDVAAASSSDALPPKPGRKGPEAPVDLGGAPQGAATFILSQAGPDLALKIDSGLEQAFDYRAVSTEGGELAACTVLPLISSYEKWDGRHAVALRLGEFRFKATNEVVCSKSSPTSPQ</sequence>
<reference evidence="3" key="1">
    <citation type="submission" date="2018-05" db="EMBL/GenBank/DDBJ databases">
        <authorList>
            <person name="Li X."/>
        </authorList>
    </citation>
    <scope>NUCLEOTIDE SEQUENCE [LARGE SCALE GENOMIC DNA]</scope>
    <source>
        <strain evidence="3">YIM 73061</strain>
    </source>
</reference>
<protein>
    <submittedName>
        <fullName evidence="2">Uncharacterized protein</fullName>
    </submittedName>
</protein>
<dbReference type="RefSeq" id="WP_111514450.1">
    <property type="nucleotide sequence ID" value="NZ_QFYR01000001.1"/>
</dbReference>
<dbReference type="AlphaFoldDB" id="A0A328ASN7"/>
<dbReference type="OrthoDB" id="9924473at2"/>
<dbReference type="EMBL" id="QFYR01000001">
    <property type="protein sequence ID" value="RAK58000.1"/>
    <property type="molecule type" value="Genomic_DNA"/>
</dbReference>
<keyword evidence="1" id="KW-0732">Signal</keyword>
<gene>
    <name evidence="2" type="ORF">DJ018_08855</name>
</gene>
<evidence type="ECO:0000313" key="2">
    <source>
        <dbReference type="EMBL" id="RAK58000.1"/>
    </source>
</evidence>
<proteinExistence type="predicted"/>
<evidence type="ECO:0000256" key="1">
    <source>
        <dbReference type="SAM" id="SignalP"/>
    </source>
</evidence>
<accession>A0A328ASN7</accession>
<evidence type="ECO:0000313" key="3">
    <source>
        <dbReference type="Proteomes" id="UP000249725"/>
    </source>
</evidence>
<organism evidence="2 3">
    <name type="scientific">Phenylobacterium deserti</name>
    <dbReference type="NCBI Taxonomy" id="1914756"/>
    <lineage>
        <taxon>Bacteria</taxon>
        <taxon>Pseudomonadati</taxon>
        <taxon>Pseudomonadota</taxon>
        <taxon>Alphaproteobacteria</taxon>
        <taxon>Caulobacterales</taxon>
        <taxon>Caulobacteraceae</taxon>
        <taxon>Phenylobacterium</taxon>
    </lineage>
</organism>
<keyword evidence="3" id="KW-1185">Reference proteome</keyword>
<comment type="caution">
    <text evidence="2">The sequence shown here is derived from an EMBL/GenBank/DDBJ whole genome shotgun (WGS) entry which is preliminary data.</text>
</comment>
<feature type="signal peptide" evidence="1">
    <location>
        <begin position="1"/>
        <end position="19"/>
    </location>
</feature>
<name>A0A328ASN7_9CAUL</name>
<dbReference type="Proteomes" id="UP000249725">
    <property type="component" value="Unassembled WGS sequence"/>
</dbReference>
<feature type="chain" id="PRO_5016433736" evidence="1">
    <location>
        <begin position="20"/>
        <end position="169"/>
    </location>
</feature>